<dbReference type="RefSeq" id="WP_256398574.1">
    <property type="nucleotide sequence ID" value="NZ_JANHJR010000001.1"/>
</dbReference>
<dbReference type="AlphaFoldDB" id="A0ABD6DKB5"/>
<accession>A0ABD6DKB5</accession>
<protein>
    <recommendedName>
        <fullName evidence="3">Lipoprotein</fullName>
    </recommendedName>
</protein>
<keyword evidence="2" id="KW-1185">Reference proteome</keyword>
<sequence>MERRQVLSALCGVAPLAGCLSGDGFGIEDADTTVPERRCVADPANDASVRFADSDAVVVSGELLSHTLCDDVNLSVFTSEDERERGEAIVEVAPVQPTGPDTDCEPCEDQPVCTYESRLTFSGRVTGVDLLHGLPGGGSANVAVEHRR</sequence>
<name>A0ABD6DKB5_9EURY</name>
<comment type="caution">
    <text evidence="1">The sequence shown here is derived from an EMBL/GenBank/DDBJ whole genome shotgun (WGS) entry which is preliminary data.</text>
</comment>
<dbReference type="EMBL" id="JBHUDO010000002">
    <property type="protein sequence ID" value="MFD1645903.1"/>
    <property type="molecule type" value="Genomic_DNA"/>
</dbReference>
<reference evidence="1 2" key="1">
    <citation type="journal article" date="2019" name="Int. J. Syst. Evol. Microbiol.">
        <title>The Global Catalogue of Microorganisms (GCM) 10K type strain sequencing project: providing services to taxonomists for standard genome sequencing and annotation.</title>
        <authorList>
            <consortium name="The Broad Institute Genomics Platform"/>
            <consortium name="The Broad Institute Genome Sequencing Center for Infectious Disease"/>
            <person name="Wu L."/>
            <person name="Ma J."/>
        </authorList>
    </citation>
    <scope>NUCLEOTIDE SEQUENCE [LARGE SCALE GENOMIC DNA]</scope>
    <source>
        <strain evidence="1 2">CGMCC 1.10390</strain>
    </source>
</reference>
<evidence type="ECO:0000313" key="1">
    <source>
        <dbReference type="EMBL" id="MFD1645903.1"/>
    </source>
</evidence>
<evidence type="ECO:0000313" key="2">
    <source>
        <dbReference type="Proteomes" id="UP001597034"/>
    </source>
</evidence>
<gene>
    <name evidence="1" type="ORF">ACFSBL_09425</name>
</gene>
<proteinExistence type="predicted"/>
<evidence type="ECO:0008006" key="3">
    <source>
        <dbReference type="Google" id="ProtNLM"/>
    </source>
</evidence>
<organism evidence="1 2">
    <name type="scientific">Haloarchaeobius litoreus</name>
    <dbReference type="NCBI Taxonomy" id="755306"/>
    <lineage>
        <taxon>Archaea</taxon>
        <taxon>Methanobacteriati</taxon>
        <taxon>Methanobacteriota</taxon>
        <taxon>Stenosarchaea group</taxon>
        <taxon>Halobacteria</taxon>
        <taxon>Halobacteriales</taxon>
        <taxon>Halorubellaceae</taxon>
        <taxon>Haloarchaeobius</taxon>
    </lineage>
</organism>
<dbReference type="Proteomes" id="UP001597034">
    <property type="component" value="Unassembled WGS sequence"/>
</dbReference>